<dbReference type="GO" id="GO:0016787">
    <property type="term" value="F:hydrolase activity"/>
    <property type="evidence" value="ECO:0007669"/>
    <property type="project" value="InterPro"/>
</dbReference>
<reference evidence="2 3" key="1">
    <citation type="submission" date="2018-05" db="EMBL/GenBank/DDBJ databases">
        <title>Genome sequencing and assembly of the regulated plant pathogen Lachnellula willkommii and related sister species for the development of diagnostic species identification markers.</title>
        <authorList>
            <person name="Giroux E."/>
            <person name="Bilodeau G."/>
        </authorList>
    </citation>
    <scope>NUCLEOTIDE SEQUENCE [LARGE SCALE GENOMIC DNA]</scope>
    <source>
        <strain evidence="2 3">CBS 172.35</strain>
    </source>
</reference>
<protein>
    <submittedName>
        <fullName evidence="2">Protein AIM2</fullName>
    </submittedName>
</protein>
<evidence type="ECO:0000313" key="2">
    <source>
        <dbReference type="EMBL" id="TVY89487.1"/>
    </source>
</evidence>
<feature type="domain" description="Dienelactone hydrolase" evidence="1">
    <location>
        <begin position="27"/>
        <end position="289"/>
    </location>
</feature>
<dbReference type="PANTHER" id="PTHR17630:SF105">
    <property type="entry name" value="DIENELACTONE HYDROLASE FAMILY PROTEIN (AFU_ORTHOLOGUE AFUA_4G08790)"/>
    <property type="match status" value="1"/>
</dbReference>
<comment type="caution">
    <text evidence="2">The sequence shown here is derived from an EMBL/GenBank/DDBJ whole genome shotgun (WGS) entry which is preliminary data.</text>
</comment>
<proteinExistence type="predicted"/>
<dbReference type="Pfam" id="PF01738">
    <property type="entry name" value="DLH"/>
    <property type="match status" value="1"/>
</dbReference>
<gene>
    <name evidence="2" type="primary">AIM2</name>
    <name evidence="2" type="ORF">LAWI1_G005591</name>
</gene>
<accession>A0A559M955</accession>
<sequence>MSCPDCFRGGVSKSHPTGKEATIHGVKTYIAEPEAGVAPKGIIVFITDAFGWEFVNNRVLSDHYAKGGFLVYCPDFMNGRAMSPWVIPSAHTLLEKQSWSTTIFVKPFLFLQVLYHVIPWMITCSIAKTEAGVIKYFQAVRTSPPPFGTEDLKIGTAGFCWGGKHVVTLAQDDPKHRVVRHSSQTLSSASEPLIDAAFVAHPTFIKVPEDVEAIKIPISWAVGEEDLQMKAPDIRKVKEILESKKDAEHDVQLHPGAKHGFANRTDPDDEVAMAAATRAEGQAKSWFSRCFS</sequence>
<evidence type="ECO:0000259" key="1">
    <source>
        <dbReference type="Pfam" id="PF01738"/>
    </source>
</evidence>
<dbReference type="Gene3D" id="3.40.50.1820">
    <property type="entry name" value="alpha/beta hydrolase"/>
    <property type="match status" value="1"/>
</dbReference>
<evidence type="ECO:0000313" key="3">
    <source>
        <dbReference type="Proteomes" id="UP000315522"/>
    </source>
</evidence>
<dbReference type="InterPro" id="IPR029058">
    <property type="entry name" value="AB_hydrolase_fold"/>
</dbReference>
<name>A0A559M955_9HELO</name>
<dbReference type="PANTHER" id="PTHR17630">
    <property type="entry name" value="DIENELACTONE HYDROLASE"/>
    <property type="match status" value="1"/>
</dbReference>
<dbReference type="SUPFAM" id="SSF53474">
    <property type="entry name" value="alpha/beta-Hydrolases"/>
    <property type="match status" value="1"/>
</dbReference>
<dbReference type="InterPro" id="IPR002925">
    <property type="entry name" value="Dienelactn_hydro"/>
</dbReference>
<dbReference type="EMBL" id="QGML01001229">
    <property type="protein sequence ID" value="TVY89487.1"/>
    <property type="molecule type" value="Genomic_DNA"/>
</dbReference>
<dbReference type="AlphaFoldDB" id="A0A559M955"/>
<organism evidence="2 3">
    <name type="scientific">Lachnellula willkommii</name>
    <dbReference type="NCBI Taxonomy" id="215461"/>
    <lineage>
        <taxon>Eukaryota</taxon>
        <taxon>Fungi</taxon>
        <taxon>Dikarya</taxon>
        <taxon>Ascomycota</taxon>
        <taxon>Pezizomycotina</taxon>
        <taxon>Leotiomycetes</taxon>
        <taxon>Helotiales</taxon>
        <taxon>Lachnaceae</taxon>
        <taxon>Lachnellula</taxon>
    </lineage>
</organism>
<dbReference type="Proteomes" id="UP000315522">
    <property type="component" value="Unassembled WGS sequence"/>
</dbReference>
<keyword evidence="3" id="KW-1185">Reference proteome</keyword>